<dbReference type="Pfam" id="PF03321">
    <property type="entry name" value="GH3"/>
    <property type="match status" value="1"/>
</dbReference>
<name>A0ABR2TK16_9ROSI</name>
<dbReference type="InterPro" id="IPR004993">
    <property type="entry name" value="GH3"/>
</dbReference>
<reference evidence="1 2" key="1">
    <citation type="journal article" date="2024" name="G3 (Bethesda)">
        <title>Genome assembly of Hibiscus sabdariffa L. provides insights into metabolisms of medicinal natural products.</title>
        <authorList>
            <person name="Kim T."/>
        </authorList>
    </citation>
    <scope>NUCLEOTIDE SEQUENCE [LARGE SCALE GENOMIC DNA]</scope>
    <source>
        <strain evidence="1">TK-2024</strain>
        <tissue evidence="1">Old leaves</tissue>
    </source>
</reference>
<dbReference type="EMBL" id="JBBPBN010000005">
    <property type="protein sequence ID" value="KAK9037655.1"/>
    <property type="molecule type" value="Genomic_DNA"/>
</dbReference>
<dbReference type="PANTHER" id="PTHR31901">
    <property type="entry name" value="GH3 DOMAIN-CONTAINING PROTEIN"/>
    <property type="match status" value="1"/>
</dbReference>
<dbReference type="Proteomes" id="UP001396334">
    <property type="component" value="Unassembled WGS sequence"/>
</dbReference>
<sequence>MIEELTSNAEQIQDELLREILSRNAGTEYLRRFLHGQTDKQHFKENVPIVSYEDLKPYIDRIANGETSDILLAEPITASGTSGGQPKLMPVTAEVAKMRAIFGTLYESPVMK</sequence>
<evidence type="ECO:0000313" key="2">
    <source>
        <dbReference type="Proteomes" id="UP001396334"/>
    </source>
</evidence>
<accession>A0ABR2TK16</accession>
<proteinExistence type="predicted"/>
<comment type="caution">
    <text evidence="1">The sequence shown here is derived from an EMBL/GenBank/DDBJ whole genome shotgun (WGS) entry which is preliminary data.</text>
</comment>
<gene>
    <name evidence="1" type="ORF">V6N11_022557</name>
</gene>
<evidence type="ECO:0000313" key="1">
    <source>
        <dbReference type="EMBL" id="KAK9037655.1"/>
    </source>
</evidence>
<organism evidence="1 2">
    <name type="scientific">Hibiscus sabdariffa</name>
    <name type="common">roselle</name>
    <dbReference type="NCBI Taxonomy" id="183260"/>
    <lineage>
        <taxon>Eukaryota</taxon>
        <taxon>Viridiplantae</taxon>
        <taxon>Streptophyta</taxon>
        <taxon>Embryophyta</taxon>
        <taxon>Tracheophyta</taxon>
        <taxon>Spermatophyta</taxon>
        <taxon>Magnoliopsida</taxon>
        <taxon>eudicotyledons</taxon>
        <taxon>Gunneridae</taxon>
        <taxon>Pentapetalae</taxon>
        <taxon>rosids</taxon>
        <taxon>malvids</taxon>
        <taxon>Malvales</taxon>
        <taxon>Malvaceae</taxon>
        <taxon>Malvoideae</taxon>
        <taxon>Hibiscus</taxon>
    </lineage>
</organism>
<protein>
    <submittedName>
        <fullName evidence="1">Uncharacterized protein</fullName>
    </submittedName>
</protein>
<dbReference type="PANTHER" id="PTHR31901:SF57">
    <property type="entry name" value="INDOLE-3-ACETIC ACID-AMIDO SYNTHETASE GH3.17-LIKE ISOFORM X3"/>
    <property type="match status" value="1"/>
</dbReference>
<keyword evidence="2" id="KW-1185">Reference proteome</keyword>